<evidence type="ECO:0000256" key="4">
    <source>
        <dbReference type="ARBA" id="ARBA00022801"/>
    </source>
</evidence>
<protein>
    <recommendedName>
        <fullName evidence="8">Abasic site processing protein</fullName>
        <ecNumber evidence="8">3.4.-.-</ecNumber>
    </recommendedName>
</protein>
<evidence type="ECO:0000313" key="10">
    <source>
        <dbReference type="Proteomes" id="UP001241603"/>
    </source>
</evidence>
<proteinExistence type="inferred from homology"/>
<sequence length="253" mass="28367">MGRFEWSTTCGKLDRMCNLYSMTRSQDAVRNMARVLRDQTGNLPPMPGIFPDYPAPIVRNGPDGRELVMARWGMPSSQLALMEATKKRAAKLEAKGKPVDFKELLRLEPDIGTTNIRNTNSKHWQRWLVPEHRCVVPFTSFSEFNKAEGGDIWFALDETRPLAFFAGIWTNWTSVRKVREGETTNDLFGFLTTEPNAVIAPIHPKAMPVILTTQDEIDAWLTLPAGDALTLQRPLADDALTIVARGKKLDGAV</sequence>
<evidence type="ECO:0000256" key="5">
    <source>
        <dbReference type="ARBA" id="ARBA00023124"/>
    </source>
</evidence>
<dbReference type="EMBL" id="JAUSVO010000003">
    <property type="protein sequence ID" value="MDQ0438397.1"/>
    <property type="molecule type" value="Genomic_DNA"/>
</dbReference>
<keyword evidence="10" id="KW-1185">Reference proteome</keyword>
<evidence type="ECO:0000313" key="9">
    <source>
        <dbReference type="EMBL" id="MDQ0438397.1"/>
    </source>
</evidence>
<dbReference type="SUPFAM" id="SSF143081">
    <property type="entry name" value="BB1717-like"/>
    <property type="match status" value="1"/>
</dbReference>
<evidence type="ECO:0000256" key="3">
    <source>
        <dbReference type="ARBA" id="ARBA00022763"/>
    </source>
</evidence>
<dbReference type="InterPro" id="IPR003738">
    <property type="entry name" value="SRAP"/>
</dbReference>
<evidence type="ECO:0000256" key="1">
    <source>
        <dbReference type="ARBA" id="ARBA00008136"/>
    </source>
</evidence>
<dbReference type="PANTHER" id="PTHR13604">
    <property type="entry name" value="DC12-RELATED"/>
    <property type="match status" value="1"/>
</dbReference>
<gene>
    <name evidence="9" type="ORF">QO014_002789</name>
</gene>
<accession>A0ABU0H7V8</accession>
<comment type="similarity">
    <text evidence="1 8">Belongs to the SOS response-associated peptidase family.</text>
</comment>
<evidence type="ECO:0000256" key="8">
    <source>
        <dbReference type="RuleBase" id="RU364100"/>
    </source>
</evidence>
<dbReference type="PANTHER" id="PTHR13604:SF0">
    <property type="entry name" value="ABASIC SITE PROCESSING PROTEIN HMCES"/>
    <property type="match status" value="1"/>
</dbReference>
<evidence type="ECO:0000256" key="2">
    <source>
        <dbReference type="ARBA" id="ARBA00022670"/>
    </source>
</evidence>
<dbReference type="Proteomes" id="UP001241603">
    <property type="component" value="Unassembled WGS sequence"/>
</dbReference>
<comment type="caution">
    <text evidence="9">The sequence shown here is derived from an EMBL/GenBank/DDBJ whole genome shotgun (WGS) entry which is preliminary data.</text>
</comment>
<reference evidence="9 10" key="1">
    <citation type="submission" date="2023-07" db="EMBL/GenBank/DDBJ databases">
        <title>Genomic Encyclopedia of Type Strains, Phase IV (KMG-IV): sequencing the most valuable type-strain genomes for metagenomic binning, comparative biology and taxonomic classification.</title>
        <authorList>
            <person name="Goeker M."/>
        </authorList>
    </citation>
    <scope>NUCLEOTIDE SEQUENCE [LARGE SCALE GENOMIC DNA]</scope>
    <source>
        <strain evidence="9 10">B6-8</strain>
    </source>
</reference>
<evidence type="ECO:0000256" key="7">
    <source>
        <dbReference type="ARBA" id="ARBA00023239"/>
    </source>
</evidence>
<keyword evidence="5" id="KW-0190">Covalent protein-DNA linkage</keyword>
<keyword evidence="2 8" id="KW-0645">Protease</keyword>
<keyword evidence="6" id="KW-0238">DNA-binding</keyword>
<evidence type="ECO:0000256" key="6">
    <source>
        <dbReference type="ARBA" id="ARBA00023125"/>
    </source>
</evidence>
<dbReference type="Gene3D" id="3.90.1680.20">
    <property type="match status" value="2"/>
</dbReference>
<keyword evidence="7" id="KW-0456">Lyase</keyword>
<dbReference type="InterPro" id="IPR036590">
    <property type="entry name" value="SRAP-like"/>
</dbReference>
<dbReference type="Pfam" id="PF02586">
    <property type="entry name" value="SRAP"/>
    <property type="match status" value="1"/>
</dbReference>
<keyword evidence="4 8" id="KW-0378">Hydrolase</keyword>
<name>A0ABU0H7V8_9HYPH</name>
<dbReference type="EC" id="3.4.-.-" evidence="8"/>
<keyword evidence="3" id="KW-0227">DNA damage</keyword>
<organism evidence="9 10">
    <name type="scientific">Kaistia dalseonensis</name>
    <dbReference type="NCBI Taxonomy" id="410840"/>
    <lineage>
        <taxon>Bacteria</taxon>
        <taxon>Pseudomonadati</taxon>
        <taxon>Pseudomonadota</taxon>
        <taxon>Alphaproteobacteria</taxon>
        <taxon>Hyphomicrobiales</taxon>
        <taxon>Kaistiaceae</taxon>
        <taxon>Kaistia</taxon>
    </lineage>
</organism>